<evidence type="ECO:0000256" key="1">
    <source>
        <dbReference type="SAM" id="MobiDB-lite"/>
    </source>
</evidence>
<protein>
    <submittedName>
        <fullName evidence="2">Uncharacterized protein</fullName>
    </submittedName>
</protein>
<feature type="compositionally biased region" description="Basic residues" evidence="1">
    <location>
        <begin position="8"/>
        <end position="17"/>
    </location>
</feature>
<sequence>MEIDSKAQKKRQTKGNVKKNNVFTPDPTANLVTKEKQVNCKSTTMKSVGMSLGIKRKSQRSQSSSSDISDAECIYCGYLYSESTEGWIQC</sequence>
<comment type="caution">
    <text evidence="2">The sequence shown here is derived from an EMBL/GenBank/DDBJ whole genome shotgun (WGS) entry which is preliminary data.</text>
</comment>
<gene>
    <name evidence="2" type="ORF">ANN_17869</name>
</gene>
<reference evidence="2 3" key="1">
    <citation type="journal article" date="2022" name="Allergy">
        <title>Genome assembly and annotation of Periplaneta americana reveal a comprehensive cockroach allergen profile.</title>
        <authorList>
            <person name="Wang L."/>
            <person name="Xiong Q."/>
            <person name="Saelim N."/>
            <person name="Wang L."/>
            <person name="Nong W."/>
            <person name="Wan A.T."/>
            <person name="Shi M."/>
            <person name="Liu X."/>
            <person name="Cao Q."/>
            <person name="Hui J.H.L."/>
            <person name="Sookrung N."/>
            <person name="Leung T.F."/>
            <person name="Tungtrongchitr A."/>
            <person name="Tsui S.K.W."/>
        </authorList>
    </citation>
    <scope>NUCLEOTIDE SEQUENCE [LARGE SCALE GENOMIC DNA]</scope>
    <source>
        <strain evidence="2">PWHHKU_190912</strain>
    </source>
</reference>
<name>A0ABQ8SU56_PERAM</name>
<proteinExistence type="predicted"/>
<accession>A0ABQ8SU56</accession>
<dbReference type="Proteomes" id="UP001148838">
    <property type="component" value="Unassembled WGS sequence"/>
</dbReference>
<organism evidence="2 3">
    <name type="scientific">Periplaneta americana</name>
    <name type="common">American cockroach</name>
    <name type="synonym">Blatta americana</name>
    <dbReference type="NCBI Taxonomy" id="6978"/>
    <lineage>
        <taxon>Eukaryota</taxon>
        <taxon>Metazoa</taxon>
        <taxon>Ecdysozoa</taxon>
        <taxon>Arthropoda</taxon>
        <taxon>Hexapoda</taxon>
        <taxon>Insecta</taxon>
        <taxon>Pterygota</taxon>
        <taxon>Neoptera</taxon>
        <taxon>Polyneoptera</taxon>
        <taxon>Dictyoptera</taxon>
        <taxon>Blattodea</taxon>
        <taxon>Blattoidea</taxon>
        <taxon>Blattidae</taxon>
        <taxon>Blattinae</taxon>
        <taxon>Periplaneta</taxon>
    </lineage>
</organism>
<dbReference type="EMBL" id="JAJSOF020000021">
    <property type="protein sequence ID" value="KAJ4437724.1"/>
    <property type="molecule type" value="Genomic_DNA"/>
</dbReference>
<evidence type="ECO:0000313" key="2">
    <source>
        <dbReference type="EMBL" id="KAJ4437724.1"/>
    </source>
</evidence>
<feature type="region of interest" description="Disordered" evidence="1">
    <location>
        <begin position="1"/>
        <end position="27"/>
    </location>
</feature>
<keyword evidence="3" id="KW-1185">Reference proteome</keyword>
<evidence type="ECO:0000313" key="3">
    <source>
        <dbReference type="Proteomes" id="UP001148838"/>
    </source>
</evidence>